<keyword evidence="2" id="KW-1133">Transmembrane helix</keyword>
<feature type="compositionally biased region" description="Pro residues" evidence="1">
    <location>
        <begin position="464"/>
        <end position="474"/>
    </location>
</feature>
<sequence length="528" mass="59354">MLPNDRFKAPYHSQGRINYVHARSFGSRRAPEFQQLESTSIELLGKITELKVRPSSNGLSGNDPQSKDTTASLMLVSMNCDRDENILMLKATFTDIYQRFGIDQRFLQHIRTNRYGLHYDWDGQVISYYVGTALYIFMWSFDRRTRATRAILLSRDFISAGELGSLRRLLQLEIKNMHCPFLLAWVSLVHLSNWMDSSTYYLLTTIRQLEELTGYGPYGMHTTKSEIPIEQLTQASKNVGCVQVNLANQLCHVTIGQAIASHISSRKQKPADYAIEPFIRDCEKEIGQFQATIDTLKRSLNDSTAYAYYLQERVKSQNTVVYALMQQMDAKININLAKASKELVEAAKKDSSSMKSIAIMTMLFLPGTYFASLWAVPSLKWGQSDVIQSDFWVYWAFTVPSTLVIFIVWFGLHKWRFSRSSGPLPLKQQLAGQSTESYHGLTPATAPASSTQYAAMPPSNTSAPPLPPSFPPDMPLAKVDAYSAPAMPPPDTHNTGPPSYGLPPRQPVMNIYPASRLTIPEEPYSGAP</sequence>
<dbReference type="Proteomes" id="UP001305414">
    <property type="component" value="Unassembled WGS sequence"/>
</dbReference>
<organism evidence="3 4">
    <name type="scientific">Xylaria bambusicola</name>
    <dbReference type="NCBI Taxonomy" id="326684"/>
    <lineage>
        <taxon>Eukaryota</taxon>
        <taxon>Fungi</taxon>
        <taxon>Dikarya</taxon>
        <taxon>Ascomycota</taxon>
        <taxon>Pezizomycotina</taxon>
        <taxon>Sordariomycetes</taxon>
        <taxon>Xylariomycetidae</taxon>
        <taxon>Xylariales</taxon>
        <taxon>Xylariaceae</taxon>
        <taxon>Xylaria</taxon>
    </lineage>
</organism>
<reference evidence="3 4" key="1">
    <citation type="submission" date="2023-10" db="EMBL/GenBank/DDBJ databases">
        <title>Draft genome sequence of Xylaria bambusicola isolate GMP-LS, the root and basal stem rot pathogen of sugarcane in Indonesia.</title>
        <authorList>
            <person name="Selvaraj P."/>
            <person name="Muralishankar V."/>
            <person name="Muruganantham S."/>
            <person name="Sp S."/>
            <person name="Haryani S."/>
            <person name="Lau K.J.X."/>
            <person name="Naqvi N.I."/>
        </authorList>
    </citation>
    <scope>NUCLEOTIDE SEQUENCE [LARGE SCALE GENOMIC DNA]</scope>
    <source>
        <strain evidence="3">GMP-LS</strain>
    </source>
</reference>
<gene>
    <name evidence="3" type="ORF">RRF57_005742</name>
</gene>
<evidence type="ECO:0000313" key="3">
    <source>
        <dbReference type="EMBL" id="KAK5630027.1"/>
    </source>
</evidence>
<keyword evidence="2" id="KW-0812">Transmembrane</keyword>
<evidence type="ECO:0000256" key="2">
    <source>
        <dbReference type="SAM" id="Phobius"/>
    </source>
</evidence>
<feature type="region of interest" description="Disordered" evidence="1">
    <location>
        <begin position="435"/>
        <end position="507"/>
    </location>
</feature>
<accession>A0AAN7UK88</accession>
<feature type="transmembrane region" description="Helical" evidence="2">
    <location>
        <begin position="357"/>
        <end position="376"/>
    </location>
</feature>
<evidence type="ECO:0000313" key="4">
    <source>
        <dbReference type="Proteomes" id="UP001305414"/>
    </source>
</evidence>
<keyword evidence="2" id="KW-0472">Membrane</keyword>
<feature type="transmembrane region" description="Helical" evidence="2">
    <location>
        <begin position="125"/>
        <end position="141"/>
    </location>
</feature>
<dbReference type="AlphaFoldDB" id="A0AAN7UK88"/>
<evidence type="ECO:0000256" key="1">
    <source>
        <dbReference type="SAM" id="MobiDB-lite"/>
    </source>
</evidence>
<feature type="transmembrane region" description="Helical" evidence="2">
    <location>
        <begin position="391"/>
        <end position="412"/>
    </location>
</feature>
<comment type="caution">
    <text evidence="3">The sequence shown here is derived from an EMBL/GenBank/DDBJ whole genome shotgun (WGS) entry which is preliminary data.</text>
</comment>
<proteinExistence type="predicted"/>
<keyword evidence="4" id="KW-1185">Reference proteome</keyword>
<name>A0AAN7UK88_9PEZI</name>
<protein>
    <submittedName>
        <fullName evidence="3">Uncharacterized protein</fullName>
    </submittedName>
</protein>
<dbReference type="Gene3D" id="1.20.58.340">
    <property type="entry name" value="Magnesium transport protein CorA, transmembrane region"/>
    <property type="match status" value="1"/>
</dbReference>
<dbReference type="EMBL" id="JAWHQM010000013">
    <property type="protein sequence ID" value="KAK5630027.1"/>
    <property type="molecule type" value="Genomic_DNA"/>
</dbReference>